<dbReference type="EMBL" id="JWZX01003158">
    <property type="protein sequence ID" value="KOO23768.1"/>
    <property type="molecule type" value="Genomic_DNA"/>
</dbReference>
<keyword evidence="3" id="KW-1185">Reference proteome</keyword>
<dbReference type="AlphaFoldDB" id="A0A0M0JC21"/>
<feature type="compositionally biased region" description="Polar residues" evidence="1">
    <location>
        <begin position="1"/>
        <end position="10"/>
    </location>
</feature>
<organism evidence="2 3">
    <name type="scientific">Chrysochromulina tobinii</name>
    <dbReference type="NCBI Taxonomy" id="1460289"/>
    <lineage>
        <taxon>Eukaryota</taxon>
        <taxon>Haptista</taxon>
        <taxon>Haptophyta</taxon>
        <taxon>Prymnesiophyceae</taxon>
        <taxon>Prymnesiales</taxon>
        <taxon>Chrysochromulinaceae</taxon>
        <taxon>Chrysochromulina</taxon>
    </lineage>
</organism>
<sequence length="112" mass="12013">MPVQTRSMTGGQELMASPNGPYAHLLHKPGGTIGRERIIGPAYLQRGKVASAATGPRYSELASKKETYNPGTPWFGSQGSKRWHTEAAPPARFDVSSAYKTMFTSASSEVGL</sequence>
<evidence type="ECO:0000313" key="2">
    <source>
        <dbReference type="EMBL" id="KOO23768.1"/>
    </source>
</evidence>
<dbReference type="Proteomes" id="UP000037460">
    <property type="component" value="Unassembled WGS sequence"/>
</dbReference>
<evidence type="ECO:0000313" key="3">
    <source>
        <dbReference type="Proteomes" id="UP000037460"/>
    </source>
</evidence>
<proteinExistence type="predicted"/>
<name>A0A0M0JC21_9EUKA</name>
<gene>
    <name evidence="2" type="ORF">Ctob_000857</name>
</gene>
<comment type="caution">
    <text evidence="2">The sequence shown here is derived from an EMBL/GenBank/DDBJ whole genome shotgun (WGS) entry which is preliminary data.</text>
</comment>
<accession>A0A0M0JC21</accession>
<feature type="region of interest" description="Disordered" evidence="1">
    <location>
        <begin position="1"/>
        <end position="23"/>
    </location>
</feature>
<evidence type="ECO:0000256" key="1">
    <source>
        <dbReference type="SAM" id="MobiDB-lite"/>
    </source>
</evidence>
<reference evidence="3" key="1">
    <citation type="journal article" date="2015" name="PLoS Genet.">
        <title>Genome Sequence and Transcriptome Analyses of Chrysochromulina tobin: Metabolic Tools for Enhanced Algal Fitness in the Prominent Order Prymnesiales (Haptophyceae).</title>
        <authorList>
            <person name="Hovde B.T."/>
            <person name="Deodato C.R."/>
            <person name="Hunsperger H.M."/>
            <person name="Ryken S.A."/>
            <person name="Yost W."/>
            <person name="Jha R.K."/>
            <person name="Patterson J."/>
            <person name="Monnat R.J. Jr."/>
            <person name="Barlow S.B."/>
            <person name="Starkenburg S.R."/>
            <person name="Cattolico R.A."/>
        </authorList>
    </citation>
    <scope>NUCLEOTIDE SEQUENCE</scope>
    <source>
        <strain evidence="3">CCMP291</strain>
    </source>
</reference>
<protein>
    <submittedName>
        <fullName evidence="2">Uncharacterized protein</fullName>
    </submittedName>
</protein>